<feature type="region of interest" description="Disordered" evidence="4">
    <location>
        <begin position="1"/>
        <end position="130"/>
    </location>
</feature>
<dbReference type="STRING" id="1231657.A0A1Y2A945"/>
<evidence type="ECO:0000256" key="4">
    <source>
        <dbReference type="SAM" id="MobiDB-lite"/>
    </source>
</evidence>
<dbReference type="Pfam" id="PF08690">
    <property type="entry name" value="GET2"/>
    <property type="match status" value="1"/>
</dbReference>
<gene>
    <name evidence="6" type="ORF">BCR34DRAFT_621320</name>
</gene>
<feature type="compositionally biased region" description="Polar residues" evidence="4">
    <location>
        <begin position="71"/>
        <end position="83"/>
    </location>
</feature>
<keyword evidence="7" id="KW-1185">Reference proteome</keyword>
<evidence type="ECO:0000313" key="7">
    <source>
        <dbReference type="Proteomes" id="UP000193144"/>
    </source>
</evidence>
<evidence type="ECO:0000256" key="3">
    <source>
        <dbReference type="ARBA" id="ARBA00023136"/>
    </source>
</evidence>
<dbReference type="EMBL" id="MCFA01000005">
    <property type="protein sequence ID" value="ORY18837.1"/>
    <property type="molecule type" value="Genomic_DNA"/>
</dbReference>
<reference evidence="6 7" key="1">
    <citation type="submission" date="2016-07" db="EMBL/GenBank/DDBJ databases">
        <title>Pervasive Adenine N6-methylation of Active Genes in Fungi.</title>
        <authorList>
            <consortium name="DOE Joint Genome Institute"/>
            <person name="Mondo S.J."/>
            <person name="Dannebaum R.O."/>
            <person name="Kuo R.C."/>
            <person name="Labutti K."/>
            <person name="Haridas S."/>
            <person name="Kuo A."/>
            <person name="Salamov A."/>
            <person name="Ahrendt S.R."/>
            <person name="Lipzen A."/>
            <person name="Sullivan W."/>
            <person name="Andreopoulos W.B."/>
            <person name="Clum A."/>
            <person name="Lindquist E."/>
            <person name="Daum C."/>
            <person name="Ramamoorthy G.K."/>
            <person name="Gryganskyi A."/>
            <person name="Culley D."/>
            <person name="Magnuson J.K."/>
            <person name="James T.Y."/>
            <person name="O'Malley M.A."/>
            <person name="Stajich J.E."/>
            <person name="Spatafora J.W."/>
            <person name="Visel A."/>
            <person name="Grigoriev I.V."/>
        </authorList>
    </citation>
    <scope>NUCLEOTIDE SEQUENCE [LARGE SCALE GENOMIC DNA]</scope>
    <source>
        <strain evidence="6 7">CBS 115471</strain>
    </source>
</reference>
<organism evidence="6 7">
    <name type="scientific">Clohesyomyces aquaticus</name>
    <dbReference type="NCBI Taxonomy" id="1231657"/>
    <lineage>
        <taxon>Eukaryota</taxon>
        <taxon>Fungi</taxon>
        <taxon>Dikarya</taxon>
        <taxon>Ascomycota</taxon>
        <taxon>Pezizomycotina</taxon>
        <taxon>Dothideomycetes</taxon>
        <taxon>Pleosporomycetidae</taxon>
        <taxon>Pleosporales</taxon>
        <taxon>Lindgomycetaceae</taxon>
        <taxon>Clohesyomyces</taxon>
    </lineage>
</organism>
<evidence type="ECO:0000256" key="1">
    <source>
        <dbReference type="ARBA" id="ARBA00022692"/>
    </source>
</evidence>
<feature type="transmembrane region" description="Helical" evidence="5">
    <location>
        <begin position="298"/>
        <end position="320"/>
    </location>
</feature>
<evidence type="ECO:0000313" key="6">
    <source>
        <dbReference type="EMBL" id="ORY18837.1"/>
    </source>
</evidence>
<dbReference type="InterPro" id="IPR028143">
    <property type="entry name" value="Get2/sif1"/>
</dbReference>
<feature type="compositionally biased region" description="Low complexity" evidence="4">
    <location>
        <begin position="1"/>
        <end position="18"/>
    </location>
</feature>
<accession>A0A1Y2A945</accession>
<dbReference type="AlphaFoldDB" id="A0A1Y2A945"/>
<dbReference type="PANTHER" id="PTHR28263">
    <property type="entry name" value="GOLGI TO ER TRAFFIC PROTEIN 2"/>
    <property type="match status" value="1"/>
</dbReference>
<feature type="compositionally biased region" description="Basic residues" evidence="4">
    <location>
        <begin position="22"/>
        <end position="31"/>
    </location>
</feature>
<keyword evidence="1 5" id="KW-0812">Transmembrane</keyword>
<keyword evidence="3 5" id="KW-0472">Membrane</keyword>
<comment type="caution">
    <text evidence="6">The sequence shown here is derived from an EMBL/GenBank/DDBJ whole genome shotgun (WGS) entry which is preliminary data.</text>
</comment>
<dbReference type="OrthoDB" id="5393181at2759"/>
<sequence>MADAESSPSAGPAGESPAQKQARLRRERRAAKIQAGGASRLQAISQLQGGTHRDVEKDVPVRPSPGASPRPSYTSTAGGTSTPDPDEIDISEHHYAPTTQPRLPSPFAFNGTETPPFGFPPPGGPGTDGQPDPMIAMMQQMLGGGAGGMPGMPGGPGQSGPLGDFPPGLANMFQAMSGSGSSPQPSPTQSSAWIWRLVHSVFSLFLAVYIVFKTPFDGSKLSRTNASPSEDWTIDSSSTAEAFKHFFYMFATFEVVLQSSRYFIERGQLQGGGILSSIGAMLPEPYGGYVRVIGRYSVIYRTVVNDAMVVVFVLGAASWWRGGIIS</sequence>
<protein>
    <recommendedName>
        <fullName evidence="8">GET complex, subunit GET2</fullName>
    </recommendedName>
</protein>
<evidence type="ECO:0000256" key="2">
    <source>
        <dbReference type="ARBA" id="ARBA00022989"/>
    </source>
</evidence>
<dbReference type="GO" id="GO:0006890">
    <property type="term" value="P:retrograde vesicle-mediated transport, Golgi to endoplasmic reticulum"/>
    <property type="evidence" value="ECO:0007669"/>
    <property type="project" value="TreeGrafter"/>
</dbReference>
<feature type="transmembrane region" description="Helical" evidence="5">
    <location>
        <begin position="193"/>
        <end position="212"/>
    </location>
</feature>
<proteinExistence type="predicted"/>
<dbReference type="Proteomes" id="UP000193144">
    <property type="component" value="Unassembled WGS sequence"/>
</dbReference>
<feature type="compositionally biased region" description="Basic and acidic residues" evidence="4">
    <location>
        <begin position="51"/>
        <end position="60"/>
    </location>
</feature>
<dbReference type="PANTHER" id="PTHR28263:SF1">
    <property type="entry name" value="GOLGI TO ER TRAFFIC PROTEIN 2"/>
    <property type="match status" value="1"/>
</dbReference>
<keyword evidence="2 5" id="KW-1133">Transmembrane helix</keyword>
<evidence type="ECO:0008006" key="8">
    <source>
        <dbReference type="Google" id="ProtNLM"/>
    </source>
</evidence>
<name>A0A1Y2A945_9PLEO</name>
<evidence type="ECO:0000256" key="5">
    <source>
        <dbReference type="SAM" id="Phobius"/>
    </source>
</evidence>